<keyword evidence="1" id="KW-1133">Transmembrane helix</keyword>
<dbReference type="AlphaFoldDB" id="F6B3T1"/>
<sequence length="76" mass="8696" precursor="true">MMMTFSGGMAGFLWSLMMILSMALPFLLIFWLLICLGGRLQDKKTGRQTPLEALKTRLARGEISLDDFRRLKEQIS</sequence>
<reference evidence="3 4" key="1">
    <citation type="submission" date="2011-05" db="EMBL/GenBank/DDBJ databases">
        <title>Complete sequence of Desulfotomaculum carboxydivorans CO-1-SRB.</title>
        <authorList>
            <consortium name="US DOE Joint Genome Institute"/>
            <person name="Lucas S."/>
            <person name="Han J."/>
            <person name="Lapidus A."/>
            <person name="Cheng J.-F."/>
            <person name="Goodwin L."/>
            <person name="Pitluck S."/>
            <person name="Peters L."/>
            <person name="Mikhailova N."/>
            <person name="Lu M."/>
            <person name="Han C."/>
            <person name="Tapia R."/>
            <person name="Land M."/>
            <person name="Hauser L."/>
            <person name="Kyrpides N."/>
            <person name="Ivanova N."/>
            <person name="Pagani I."/>
            <person name="Stams A."/>
            <person name="Plugge C."/>
            <person name="Muyzer G."/>
            <person name="Kuever J."/>
            <person name="Parshina S."/>
            <person name="Ivanova A."/>
            <person name="Nazina T."/>
            <person name="Woyke T."/>
        </authorList>
    </citation>
    <scope>NUCLEOTIDE SEQUENCE [LARGE SCALE GENOMIC DNA]</scope>
    <source>
        <strain evidence="4">DSM 14880 / VKM B-2319 / CO-1-SRB</strain>
    </source>
</reference>
<keyword evidence="1" id="KW-0472">Membrane</keyword>
<evidence type="ECO:0000256" key="1">
    <source>
        <dbReference type="SAM" id="Phobius"/>
    </source>
</evidence>
<proteinExistence type="predicted"/>
<organism evidence="3 4">
    <name type="scientific">Desulfotomaculum nigrificans (strain DSM 14880 / VKM B-2319 / CO-1-SRB)</name>
    <name type="common">Desulfotomaculum carboxydivorans</name>
    <dbReference type="NCBI Taxonomy" id="868595"/>
    <lineage>
        <taxon>Bacteria</taxon>
        <taxon>Bacillati</taxon>
        <taxon>Bacillota</taxon>
        <taxon>Clostridia</taxon>
        <taxon>Eubacteriales</taxon>
        <taxon>Desulfotomaculaceae</taxon>
        <taxon>Desulfotomaculum</taxon>
    </lineage>
</organism>
<dbReference type="STRING" id="868595.Desca_2411"/>
<keyword evidence="1" id="KW-0812">Transmembrane</keyword>
<gene>
    <name evidence="3" type="ordered locus">Desca_2411</name>
</gene>
<dbReference type="HOGENOM" id="CLU_159099_0_1_9"/>
<evidence type="ECO:0000259" key="2">
    <source>
        <dbReference type="Pfam" id="PF09851"/>
    </source>
</evidence>
<evidence type="ECO:0000313" key="3">
    <source>
        <dbReference type="EMBL" id="AEF95240.1"/>
    </source>
</evidence>
<dbReference type="KEGG" id="dca:Desca_2411"/>
<feature type="domain" description="SHOCT" evidence="2">
    <location>
        <begin position="49"/>
        <end position="75"/>
    </location>
</feature>
<name>F6B3T1_DESCC</name>
<dbReference type="InterPro" id="IPR018649">
    <property type="entry name" value="SHOCT"/>
</dbReference>
<accession>F6B3T1</accession>
<evidence type="ECO:0000313" key="4">
    <source>
        <dbReference type="Proteomes" id="UP000009226"/>
    </source>
</evidence>
<dbReference type="EMBL" id="CP002736">
    <property type="protein sequence ID" value="AEF95240.1"/>
    <property type="molecule type" value="Genomic_DNA"/>
</dbReference>
<dbReference type="Pfam" id="PF09851">
    <property type="entry name" value="SHOCT"/>
    <property type="match status" value="1"/>
</dbReference>
<protein>
    <recommendedName>
        <fullName evidence="2">SHOCT domain-containing protein</fullName>
    </recommendedName>
</protein>
<dbReference type="RefSeq" id="WP_003539913.1">
    <property type="nucleotide sequence ID" value="NC_015565.1"/>
</dbReference>
<feature type="transmembrane region" description="Helical" evidence="1">
    <location>
        <begin position="12"/>
        <end position="34"/>
    </location>
</feature>
<dbReference type="Proteomes" id="UP000009226">
    <property type="component" value="Chromosome"/>
</dbReference>
<keyword evidence="4" id="KW-1185">Reference proteome</keyword>